<evidence type="ECO:0000256" key="3">
    <source>
        <dbReference type="ARBA" id="ARBA00022481"/>
    </source>
</evidence>
<dbReference type="InterPro" id="IPR050057">
    <property type="entry name" value="Prokaryotic/Mito_RF"/>
</dbReference>
<dbReference type="InterPro" id="IPR000352">
    <property type="entry name" value="Pep_chain_release_fac_I"/>
</dbReference>
<evidence type="ECO:0000256" key="4">
    <source>
        <dbReference type="ARBA" id="ARBA00022917"/>
    </source>
</evidence>
<keyword evidence="4 5" id="KW-0648">Protein biosynthesis</keyword>
<evidence type="ECO:0000256" key="5">
    <source>
        <dbReference type="HAMAP-Rule" id="MF_00093"/>
    </source>
</evidence>
<evidence type="ECO:0000313" key="9">
    <source>
        <dbReference type="Proteomes" id="UP000242560"/>
    </source>
</evidence>
<evidence type="ECO:0000256" key="1">
    <source>
        <dbReference type="ARBA" id="ARBA00002986"/>
    </source>
</evidence>
<dbReference type="Pfam" id="PF03462">
    <property type="entry name" value="PCRF"/>
    <property type="match status" value="1"/>
</dbReference>
<dbReference type="Pfam" id="PF00472">
    <property type="entry name" value="RF-1"/>
    <property type="match status" value="1"/>
</dbReference>
<dbReference type="NCBIfam" id="TIGR00019">
    <property type="entry name" value="prfA"/>
    <property type="match status" value="1"/>
</dbReference>
<comment type="function">
    <text evidence="1 5">Peptide chain release factor 1 directs the termination of translation in response to the peptide chain termination codons UAG and UAA.</text>
</comment>
<dbReference type="EMBL" id="FORQ01000002">
    <property type="protein sequence ID" value="SFI87627.1"/>
    <property type="molecule type" value="Genomic_DNA"/>
</dbReference>
<dbReference type="Gene3D" id="3.30.70.1660">
    <property type="match status" value="2"/>
</dbReference>
<proteinExistence type="inferred from homology"/>
<feature type="domain" description="Prokaryotic-type class I peptide chain release factors" evidence="7">
    <location>
        <begin position="230"/>
        <end position="246"/>
    </location>
</feature>
<dbReference type="GO" id="GO:0005737">
    <property type="term" value="C:cytoplasm"/>
    <property type="evidence" value="ECO:0007669"/>
    <property type="project" value="UniProtKB-SubCell"/>
</dbReference>
<name>A0A1I3LSE9_9FLAO</name>
<dbReference type="PROSITE" id="PS00745">
    <property type="entry name" value="RF_PROK_I"/>
    <property type="match status" value="1"/>
</dbReference>
<protein>
    <recommendedName>
        <fullName evidence="5 6">Peptide chain release factor 1</fullName>
        <shortName evidence="5">RF-1</shortName>
    </recommendedName>
</protein>
<dbReference type="PANTHER" id="PTHR43804:SF7">
    <property type="entry name" value="LD18447P"/>
    <property type="match status" value="1"/>
</dbReference>
<dbReference type="FunFam" id="3.30.160.20:FF:000004">
    <property type="entry name" value="Peptide chain release factor 1"/>
    <property type="match status" value="1"/>
</dbReference>
<dbReference type="HAMAP" id="MF_00093">
    <property type="entry name" value="Rel_fac_1"/>
    <property type="match status" value="1"/>
</dbReference>
<evidence type="ECO:0000256" key="6">
    <source>
        <dbReference type="NCBIfam" id="TIGR00019"/>
    </source>
</evidence>
<keyword evidence="3 5" id="KW-0488">Methylation</keyword>
<gene>
    <name evidence="5" type="primary">prfA</name>
    <name evidence="8" type="ORF">SAMN05421638_1305</name>
</gene>
<dbReference type="Gene3D" id="6.10.140.1950">
    <property type="match status" value="1"/>
</dbReference>
<dbReference type="RefSeq" id="WP_089819612.1">
    <property type="nucleotide sequence ID" value="NZ_FORQ01000002.1"/>
</dbReference>
<keyword evidence="5" id="KW-0963">Cytoplasm</keyword>
<evidence type="ECO:0000313" key="8">
    <source>
        <dbReference type="EMBL" id="SFI87627.1"/>
    </source>
</evidence>
<dbReference type="InterPro" id="IPR004373">
    <property type="entry name" value="RF-1"/>
</dbReference>
<comment type="similarity">
    <text evidence="2 5">Belongs to the prokaryotic/mitochondrial release factor family.</text>
</comment>
<dbReference type="InterPro" id="IPR045853">
    <property type="entry name" value="Pep_chain_release_fac_I_sf"/>
</dbReference>
<dbReference type="NCBIfam" id="NF001859">
    <property type="entry name" value="PRK00591.1"/>
    <property type="match status" value="1"/>
</dbReference>
<dbReference type="AlphaFoldDB" id="A0A1I3LSE9"/>
<dbReference type="FunFam" id="3.30.70.1660:FF:000002">
    <property type="entry name" value="Peptide chain release factor 1"/>
    <property type="match status" value="1"/>
</dbReference>
<dbReference type="SUPFAM" id="SSF75620">
    <property type="entry name" value="Release factor"/>
    <property type="match status" value="1"/>
</dbReference>
<comment type="PTM">
    <text evidence="5">Methylated by PrmC. Methylation increases the termination efficiency of RF1.</text>
</comment>
<keyword evidence="9" id="KW-1185">Reference proteome</keyword>
<dbReference type="InterPro" id="IPR005139">
    <property type="entry name" value="PCRF"/>
</dbReference>
<accession>A0A1I3LSE9</accession>
<evidence type="ECO:0000259" key="7">
    <source>
        <dbReference type="PROSITE" id="PS00745"/>
    </source>
</evidence>
<evidence type="ECO:0000256" key="2">
    <source>
        <dbReference type="ARBA" id="ARBA00010835"/>
    </source>
</evidence>
<dbReference type="Proteomes" id="UP000242560">
    <property type="component" value="Unassembled WGS sequence"/>
</dbReference>
<dbReference type="Gene3D" id="3.30.160.20">
    <property type="match status" value="1"/>
</dbReference>
<sequence>MSKSLIPKLQAIKQRYNEVADLIIQPDIISDQKKYSALNKEYSDLGKIVTVFDKYQQALNTIEESDEIIADGSDKEFVEMAKLEKYEMLDKIPALEEELKILLIPKDPTDDKNVIVELRAGTGGDEAAIFVEDVYRAYAMYFKSKGWKHEITDASEAAKGYKELILKVEGNDGVYGIMKFESGVHRVQRVPETESQGRVHTSAITVAVLPEAEEVDFELNPADIEMQTSRSGGAGGQNVNKVETKVQLTHKPSGMVVVCQQARSQLANRELAMEMLRTKLYDIELQKAVGDIAAQRKSMVSTGDRSAKIKTYNYSQGRVTDHRINKSMYNLDAYMNGDLQEMIDAVIMAENAEKMKGEEENY</sequence>
<dbReference type="GO" id="GO:0016149">
    <property type="term" value="F:translation release factor activity, codon specific"/>
    <property type="evidence" value="ECO:0007669"/>
    <property type="project" value="UniProtKB-UniRule"/>
</dbReference>
<reference evidence="9" key="1">
    <citation type="submission" date="2016-10" db="EMBL/GenBank/DDBJ databases">
        <authorList>
            <person name="Varghese N."/>
            <person name="Submissions S."/>
        </authorList>
    </citation>
    <scope>NUCLEOTIDE SEQUENCE [LARGE SCALE GENOMIC DNA]</scope>
    <source>
        <strain evidence="9">DSM 22251</strain>
    </source>
</reference>
<dbReference type="PANTHER" id="PTHR43804">
    <property type="entry name" value="LD18447P"/>
    <property type="match status" value="1"/>
</dbReference>
<organism evidence="8 9">
    <name type="scientific">Kaistella treverensis</name>
    <dbReference type="NCBI Taxonomy" id="631455"/>
    <lineage>
        <taxon>Bacteria</taxon>
        <taxon>Pseudomonadati</taxon>
        <taxon>Bacteroidota</taxon>
        <taxon>Flavobacteriia</taxon>
        <taxon>Flavobacteriales</taxon>
        <taxon>Weeksellaceae</taxon>
        <taxon>Chryseobacterium group</taxon>
        <taxon>Kaistella</taxon>
    </lineage>
</organism>
<feature type="modified residue" description="N5-methylglutamine" evidence="5">
    <location>
        <position position="237"/>
    </location>
</feature>
<comment type="subcellular location">
    <subcellularLocation>
        <location evidence="5">Cytoplasm</location>
    </subcellularLocation>
</comment>
<dbReference type="SMART" id="SM00937">
    <property type="entry name" value="PCRF"/>
    <property type="match status" value="1"/>
</dbReference>